<dbReference type="AlphaFoldDB" id="A0A4P6K5F1"/>
<evidence type="ECO:0000256" key="1">
    <source>
        <dbReference type="ARBA" id="ARBA00022849"/>
    </source>
</evidence>
<dbReference type="CDD" id="cd16345">
    <property type="entry name" value="LMWP_ArsC"/>
    <property type="match status" value="1"/>
</dbReference>
<gene>
    <name evidence="3" type="ORF">EPA93_45110</name>
</gene>
<proteinExistence type="predicted"/>
<dbReference type="Proteomes" id="UP000290365">
    <property type="component" value="Chromosome"/>
</dbReference>
<name>A0A4P6K5F1_KTERU</name>
<protein>
    <submittedName>
        <fullName evidence="3">Arsenate reductase ArsC</fullName>
    </submittedName>
</protein>
<dbReference type="SUPFAM" id="SSF52788">
    <property type="entry name" value="Phosphotyrosine protein phosphatases I"/>
    <property type="match status" value="1"/>
</dbReference>
<keyword evidence="4" id="KW-1185">Reference proteome</keyword>
<dbReference type="SMART" id="SM00226">
    <property type="entry name" value="LMWPc"/>
    <property type="match status" value="1"/>
</dbReference>
<dbReference type="InterPro" id="IPR023485">
    <property type="entry name" value="Ptyr_pPase"/>
</dbReference>
<dbReference type="GO" id="GO:0046685">
    <property type="term" value="P:response to arsenic-containing substance"/>
    <property type="evidence" value="ECO:0007669"/>
    <property type="project" value="UniProtKB-KW"/>
</dbReference>
<evidence type="ECO:0000313" key="3">
    <source>
        <dbReference type="EMBL" id="QBD82766.1"/>
    </source>
</evidence>
<dbReference type="Pfam" id="PF01451">
    <property type="entry name" value="LMWPc"/>
    <property type="match status" value="1"/>
</dbReference>
<dbReference type="PANTHER" id="PTHR43428:SF1">
    <property type="entry name" value="ARSENATE REDUCTASE"/>
    <property type="match status" value="1"/>
</dbReference>
<sequence length="166" mass="18468">MNESAHAAAQPFRVLFLCTHNSSRSQMAEGLLRARGGAAYEVFSAGTEPRVVHPLAIKAMHEIGIDISSHRSKSLEEFRDQPPMDLVVTVCDEAAEACPFFPNARRQVHWGFPDPSRVTGTEEERLAAFRHIRDLIAAKINHFLARKPSLSYAQLYAAAKAEEQRA</sequence>
<evidence type="ECO:0000259" key="2">
    <source>
        <dbReference type="SMART" id="SM00226"/>
    </source>
</evidence>
<organism evidence="3 4">
    <name type="scientific">Ktedonosporobacter rubrisoli</name>
    <dbReference type="NCBI Taxonomy" id="2509675"/>
    <lineage>
        <taxon>Bacteria</taxon>
        <taxon>Bacillati</taxon>
        <taxon>Chloroflexota</taxon>
        <taxon>Ktedonobacteria</taxon>
        <taxon>Ktedonobacterales</taxon>
        <taxon>Ktedonosporobacteraceae</taxon>
        <taxon>Ktedonosporobacter</taxon>
    </lineage>
</organism>
<keyword evidence="1" id="KW-0059">Arsenical resistance</keyword>
<feature type="domain" description="Phosphotyrosine protein phosphatase I" evidence="2">
    <location>
        <begin position="12"/>
        <end position="146"/>
    </location>
</feature>
<dbReference type="KEGG" id="kbs:EPA93_45110"/>
<dbReference type="RefSeq" id="WP_129893835.1">
    <property type="nucleotide sequence ID" value="NZ_CP035758.1"/>
</dbReference>
<accession>A0A4P6K5F1</accession>
<dbReference type="EMBL" id="CP035758">
    <property type="protein sequence ID" value="QBD82766.1"/>
    <property type="molecule type" value="Genomic_DNA"/>
</dbReference>
<reference evidence="3 4" key="1">
    <citation type="submission" date="2019-01" db="EMBL/GenBank/DDBJ databases">
        <title>Ktedonosporobacter rubrisoli SCAWS-G2.</title>
        <authorList>
            <person name="Huang Y."/>
            <person name="Yan B."/>
        </authorList>
    </citation>
    <scope>NUCLEOTIDE SEQUENCE [LARGE SCALE GENOMIC DNA]</scope>
    <source>
        <strain evidence="3 4">SCAWS-G2</strain>
    </source>
</reference>
<dbReference type="OrthoDB" id="9784339at2"/>
<dbReference type="PANTHER" id="PTHR43428">
    <property type="entry name" value="ARSENATE REDUCTASE"/>
    <property type="match status" value="1"/>
</dbReference>
<dbReference type="Gene3D" id="3.40.50.2300">
    <property type="match status" value="1"/>
</dbReference>
<dbReference type="InterPro" id="IPR036196">
    <property type="entry name" value="Ptyr_pPase_sf"/>
</dbReference>
<evidence type="ECO:0000313" key="4">
    <source>
        <dbReference type="Proteomes" id="UP000290365"/>
    </source>
</evidence>